<name>A0A8X6UPF6_TRICX</name>
<organism evidence="6 7">
    <name type="scientific">Trichonephila clavipes</name>
    <name type="common">Golden silk orbweaver</name>
    <name type="synonym">Nephila clavipes</name>
    <dbReference type="NCBI Taxonomy" id="2585209"/>
    <lineage>
        <taxon>Eukaryota</taxon>
        <taxon>Metazoa</taxon>
        <taxon>Ecdysozoa</taxon>
        <taxon>Arthropoda</taxon>
        <taxon>Chelicerata</taxon>
        <taxon>Arachnida</taxon>
        <taxon>Araneae</taxon>
        <taxon>Araneomorphae</taxon>
        <taxon>Entelegynae</taxon>
        <taxon>Araneoidea</taxon>
        <taxon>Nephilidae</taxon>
        <taxon>Trichonephila</taxon>
    </lineage>
</organism>
<evidence type="ECO:0000256" key="2">
    <source>
        <dbReference type="ARBA" id="ARBA00022833"/>
    </source>
</evidence>
<evidence type="ECO:0000313" key="6">
    <source>
        <dbReference type="EMBL" id="GFX87166.1"/>
    </source>
</evidence>
<proteinExistence type="predicted"/>
<dbReference type="GO" id="GO:0016567">
    <property type="term" value="P:protein ubiquitination"/>
    <property type="evidence" value="ECO:0007669"/>
    <property type="project" value="TreeGrafter"/>
</dbReference>
<evidence type="ECO:0000256" key="1">
    <source>
        <dbReference type="ARBA" id="ARBA00022771"/>
    </source>
</evidence>
<dbReference type="GO" id="GO:0031297">
    <property type="term" value="P:replication fork processing"/>
    <property type="evidence" value="ECO:0007669"/>
    <property type="project" value="TreeGrafter"/>
</dbReference>
<dbReference type="SUPFAM" id="SSF57850">
    <property type="entry name" value="RING/U-box"/>
    <property type="match status" value="1"/>
</dbReference>
<dbReference type="GO" id="GO:0005634">
    <property type="term" value="C:nucleus"/>
    <property type="evidence" value="ECO:0007669"/>
    <property type="project" value="TreeGrafter"/>
</dbReference>
<dbReference type="InterPro" id="IPR013083">
    <property type="entry name" value="Znf_RING/FYVE/PHD"/>
</dbReference>
<dbReference type="Proteomes" id="UP000887159">
    <property type="component" value="Unassembled WGS sequence"/>
</dbReference>
<keyword evidence="1 3" id="KW-0479">Metal-binding</keyword>
<feature type="domain" description="RING-type" evidence="5">
    <location>
        <begin position="3"/>
        <end position="44"/>
    </location>
</feature>
<dbReference type="PANTHER" id="PTHR46569">
    <property type="entry name" value="E3 UBIQUITIN-PROTEIN LIGASE TRAIP"/>
    <property type="match status" value="1"/>
</dbReference>
<evidence type="ECO:0000259" key="5">
    <source>
        <dbReference type="PROSITE" id="PS50089"/>
    </source>
</evidence>
<dbReference type="PROSITE" id="PS50089">
    <property type="entry name" value="ZF_RING_2"/>
    <property type="match status" value="1"/>
</dbReference>
<dbReference type="PANTHER" id="PTHR46569:SF1">
    <property type="entry name" value="E3 UBIQUITIN-PROTEIN LIGASE RFWD3-RELATED"/>
    <property type="match status" value="1"/>
</dbReference>
<reference evidence="6" key="1">
    <citation type="submission" date="2020-08" db="EMBL/GenBank/DDBJ databases">
        <title>Multicomponent nature underlies the extraordinary mechanical properties of spider dragline silk.</title>
        <authorList>
            <person name="Kono N."/>
            <person name="Nakamura H."/>
            <person name="Mori M."/>
            <person name="Yoshida Y."/>
            <person name="Ohtoshi R."/>
            <person name="Malay A.D."/>
            <person name="Moran D.A.P."/>
            <person name="Tomita M."/>
            <person name="Numata K."/>
            <person name="Arakawa K."/>
        </authorList>
    </citation>
    <scope>NUCLEOTIDE SEQUENCE</scope>
</reference>
<dbReference type="Pfam" id="PF13923">
    <property type="entry name" value="zf-C3HC4_2"/>
    <property type="match status" value="1"/>
</dbReference>
<dbReference type="AlphaFoldDB" id="A0A8X6UPF6"/>
<evidence type="ECO:0000256" key="3">
    <source>
        <dbReference type="PROSITE-ProRule" id="PRU00175"/>
    </source>
</evidence>
<dbReference type="InterPro" id="IPR052639">
    <property type="entry name" value="TRAIP_ubiq-protein_ligase"/>
</dbReference>
<evidence type="ECO:0000256" key="4">
    <source>
        <dbReference type="SAM" id="Coils"/>
    </source>
</evidence>
<accession>A0A8X6UPF6</accession>
<keyword evidence="1 3" id="KW-0863">Zinc-finger</keyword>
<keyword evidence="2" id="KW-0862">Zinc</keyword>
<feature type="coiled-coil region" evidence="4">
    <location>
        <begin position="67"/>
        <end position="153"/>
    </location>
</feature>
<dbReference type="GO" id="GO:0090734">
    <property type="term" value="C:site of DNA damage"/>
    <property type="evidence" value="ECO:0007669"/>
    <property type="project" value="TreeGrafter"/>
</dbReference>
<protein>
    <recommendedName>
        <fullName evidence="5">RING-type domain-containing protein</fullName>
    </recommendedName>
</protein>
<dbReference type="SMART" id="SM00184">
    <property type="entry name" value="RING"/>
    <property type="match status" value="1"/>
</dbReference>
<comment type="caution">
    <text evidence="6">The sequence shown here is derived from an EMBL/GenBank/DDBJ whole genome shotgun (WGS) entry which is preliminary data.</text>
</comment>
<dbReference type="GO" id="GO:0061630">
    <property type="term" value="F:ubiquitin protein ligase activity"/>
    <property type="evidence" value="ECO:0007669"/>
    <property type="project" value="TreeGrafter"/>
</dbReference>
<keyword evidence="7" id="KW-1185">Reference proteome</keyword>
<gene>
    <name evidence="6" type="ORF">TNCV_2059371</name>
</gene>
<sequence>MFCAICKDRLNSVVEVVSTECGHVFHSECLFKRIEDSKTCPECQKPISRENITKLYINIDPNDEFDAAFVESNIRSLNRSLMEKEAELNISLDHLKELQLQAANEEKKADMNRQRQLYLQYELLCVNREYAALTALEKEVKKLKRENKRLIGKIALNHNICPRYVEEDLHAIHSNITANIGNTELVPRRSLFKKKALSCTEMIRPKDKRGFKPSAK</sequence>
<evidence type="ECO:0000313" key="7">
    <source>
        <dbReference type="Proteomes" id="UP000887159"/>
    </source>
</evidence>
<keyword evidence="4" id="KW-0175">Coiled coil</keyword>
<dbReference type="InterPro" id="IPR001841">
    <property type="entry name" value="Znf_RING"/>
</dbReference>
<dbReference type="GO" id="GO:0008270">
    <property type="term" value="F:zinc ion binding"/>
    <property type="evidence" value="ECO:0007669"/>
    <property type="project" value="UniProtKB-KW"/>
</dbReference>
<dbReference type="EMBL" id="BMAU01021025">
    <property type="protein sequence ID" value="GFX87166.1"/>
    <property type="molecule type" value="Genomic_DNA"/>
</dbReference>
<dbReference type="Gene3D" id="3.30.40.10">
    <property type="entry name" value="Zinc/RING finger domain, C3HC4 (zinc finger)"/>
    <property type="match status" value="1"/>
</dbReference>